<name>A0A8E2JWM6_9PEZI</name>
<dbReference type="Proteomes" id="UP000250140">
    <property type="component" value="Unassembled WGS sequence"/>
</dbReference>
<dbReference type="AlphaFoldDB" id="A0A8E2JWM6"/>
<organism evidence="1 2">
    <name type="scientific">Glonium stellatum</name>
    <dbReference type="NCBI Taxonomy" id="574774"/>
    <lineage>
        <taxon>Eukaryota</taxon>
        <taxon>Fungi</taxon>
        <taxon>Dikarya</taxon>
        <taxon>Ascomycota</taxon>
        <taxon>Pezizomycotina</taxon>
        <taxon>Dothideomycetes</taxon>
        <taxon>Pleosporomycetidae</taxon>
        <taxon>Gloniales</taxon>
        <taxon>Gloniaceae</taxon>
        <taxon>Glonium</taxon>
    </lineage>
</organism>
<dbReference type="EMBL" id="KV748959">
    <property type="protein sequence ID" value="OCL11912.1"/>
    <property type="molecule type" value="Genomic_DNA"/>
</dbReference>
<gene>
    <name evidence="1" type="ORF">AOQ84DRAFT_361099</name>
</gene>
<evidence type="ECO:0000313" key="1">
    <source>
        <dbReference type="EMBL" id="OCL11912.1"/>
    </source>
</evidence>
<sequence>MNKVIVGSTAAKDDACAPNDGIEFNTDTKAYLKITQDFRDGIKATFDTETYQKGVYNVSLPLDMSIWFEKDPEIGSFSEVASTEQYTVYFSGTNSQTVYYDADGKFALHTPRMYAAAVGTPETRIAVAFSEGPLTVNGYVDKTTFEIGAELSILGIDLGVLSGNLNKGLNLYVHLAAVAGMVNLKSRENPVGLQRAGGRSHQVWASVNLTILFLAQARYTEDKSVLTWFDD</sequence>
<proteinExistence type="predicted"/>
<reference evidence="1 2" key="1">
    <citation type="journal article" date="2016" name="Nat. Commun.">
        <title>Ectomycorrhizal ecology is imprinted in the genome of the dominant symbiotic fungus Cenococcum geophilum.</title>
        <authorList>
            <consortium name="DOE Joint Genome Institute"/>
            <person name="Peter M."/>
            <person name="Kohler A."/>
            <person name="Ohm R.A."/>
            <person name="Kuo A."/>
            <person name="Krutzmann J."/>
            <person name="Morin E."/>
            <person name="Arend M."/>
            <person name="Barry K.W."/>
            <person name="Binder M."/>
            <person name="Choi C."/>
            <person name="Clum A."/>
            <person name="Copeland A."/>
            <person name="Grisel N."/>
            <person name="Haridas S."/>
            <person name="Kipfer T."/>
            <person name="LaButti K."/>
            <person name="Lindquist E."/>
            <person name="Lipzen A."/>
            <person name="Maire R."/>
            <person name="Meier B."/>
            <person name="Mihaltcheva S."/>
            <person name="Molinier V."/>
            <person name="Murat C."/>
            <person name="Poggeler S."/>
            <person name="Quandt C.A."/>
            <person name="Sperisen C."/>
            <person name="Tritt A."/>
            <person name="Tisserant E."/>
            <person name="Crous P.W."/>
            <person name="Henrissat B."/>
            <person name="Nehls U."/>
            <person name="Egli S."/>
            <person name="Spatafora J.W."/>
            <person name="Grigoriev I.V."/>
            <person name="Martin F.M."/>
        </authorList>
    </citation>
    <scope>NUCLEOTIDE SEQUENCE [LARGE SCALE GENOMIC DNA]</scope>
    <source>
        <strain evidence="1 2">CBS 207.34</strain>
    </source>
</reference>
<accession>A0A8E2JWM6</accession>
<keyword evidence="2" id="KW-1185">Reference proteome</keyword>
<evidence type="ECO:0000313" key="2">
    <source>
        <dbReference type="Proteomes" id="UP000250140"/>
    </source>
</evidence>
<dbReference type="OrthoDB" id="3832365at2759"/>
<protein>
    <submittedName>
        <fullName evidence="1">Uncharacterized protein</fullName>
    </submittedName>
</protein>